<proteinExistence type="predicted"/>
<dbReference type="EMBL" id="JBHMEZ010000003">
    <property type="protein sequence ID" value="MFB9052119.1"/>
    <property type="molecule type" value="Genomic_DNA"/>
</dbReference>
<organism evidence="1 2">
    <name type="scientific">Formosa undariae</name>
    <dbReference type="NCBI Taxonomy" id="1325436"/>
    <lineage>
        <taxon>Bacteria</taxon>
        <taxon>Pseudomonadati</taxon>
        <taxon>Bacteroidota</taxon>
        <taxon>Flavobacteriia</taxon>
        <taxon>Flavobacteriales</taxon>
        <taxon>Flavobacteriaceae</taxon>
        <taxon>Formosa</taxon>
    </lineage>
</organism>
<evidence type="ECO:0000313" key="1">
    <source>
        <dbReference type="EMBL" id="MFB9052119.1"/>
    </source>
</evidence>
<name>A0ABV5EY56_9FLAO</name>
<protein>
    <submittedName>
        <fullName evidence="1">Uncharacterized protein</fullName>
    </submittedName>
</protein>
<keyword evidence="2" id="KW-1185">Reference proteome</keyword>
<dbReference type="RefSeq" id="WP_382381187.1">
    <property type="nucleotide sequence ID" value="NZ_JBHMEZ010000003.1"/>
</dbReference>
<comment type="caution">
    <text evidence="1">The sequence shown here is derived from an EMBL/GenBank/DDBJ whole genome shotgun (WGS) entry which is preliminary data.</text>
</comment>
<dbReference type="Proteomes" id="UP001589605">
    <property type="component" value="Unassembled WGS sequence"/>
</dbReference>
<accession>A0ABV5EY56</accession>
<dbReference type="PROSITE" id="PS51257">
    <property type="entry name" value="PROKAR_LIPOPROTEIN"/>
    <property type="match status" value="1"/>
</dbReference>
<reference evidence="1 2" key="1">
    <citation type="submission" date="2024-09" db="EMBL/GenBank/DDBJ databases">
        <authorList>
            <person name="Sun Q."/>
            <person name="Mori K."/>
        </authorList>
    </citation>
    <scope>NUCLEOTIDE SEQUENCE [LARGE SCALE GENOMIC DNA]</scope>
    <source>
        <strain evidence="1 2">CECT 8286</strain>
    </source>
</reference>
<gene>
    <name evidence="1" type="ORF">ACFFVB_03415</name>
</gene>
<sequence>MKNMTRLFGITLIILFALSCEEETTFIEPSESIFYFRGTINGVYKDWTVTDHKNGDNLDYRFNSASGVDSLGSDCENTFCKYMFEDVDIFENNGAGTTKNYIAAGFYISSKTGDRNEIINQFSVGQKDFGKPRSSITDPVKDGVYVYYIDENGKVWCSHYGSGFQTNSSFKSEEFLKQPYTEISCENIWRATFSCILYDGNGSSIKLDNCELYTPVIVIK</sequence>
<evidence type="ECO:0000313" key="2">
    <source>
        <dbReference type="Proteomes" id="UP001589605"/>
    </source>
</evidence>